<gene>
    <name evidence="4" type="ordered locus">Sterm_1833</name>
</gene>
<dbReference type="STRING" id="526218.Sterm_1833"/>
<accession>D1AJ03</accession>
<name>D1AJ03_SEBTE</name>
<keyword evidence="5" id="KW-1185">Reference proteome</keyword>
<dbReference type="Pfam" id="PF03797">
    <property type="entry name" value="Autotransporter"/>
    <property type="match status" value="1"/>
</dbReference>
<dbReference type="InterPro" id="IPR036709">
    <property type="entry name" value="Autotransporte_beta_dom_sf"/>
</dbReference>
<evidence type="ECO:0000259" key="3">
    <source>
        <dbReference type="PROSITE" id="PS51208"/>
    </source>
</evidence>
<feature type="chain" id="PRO_5003020839" evidence="2">
    <location>
        <begin position="25"/>
        <end position="1048"/>
    </location>
</feature>
<evidence type="ECO:0000256" key="1">
    <source>
        <dbReference type="SAM" id="MobiDB-lite"/>
    </source>
</evidence>
<dbReference type="KEGG" id="str:Sterm_1833"/>
<evidence type="ECO:0000313" key="5">
    <source>
        <dbReference type="Proteomes" id="UP000000845"/>
    </source>
</evidence>
<proteinExistence type="predicted"/>
<sequence>MKKFKKNKLLIAFMAVIIANSAYAEKSDENELIILGNYFKNHNNPKKQNAGGGITVPTDPDNNIPDNDDPEEPDNPVDPDEHIIPVDPVKLVVVKENDKESAWKLQYGNNLSYNVSGDISSVNTTALWMTDRNTVVTNNNTLESDYSTTNENNNQYTVHVENNASFINNGIINGNNVIGVYLENADSFENSTGASINNTGSYGVRAFNTKEIKNNGLIQNTGDYGLYASDVSYIENKENGIIANIGNYGVFLKGQDSIFINNGTIANSGKYGLHIVDGSAINYGIIENNSSWGIKSDENATAENYGIIRNGSSAGMGAINGGTVINHSDGVISNLGENGMYATSNSKAINYGIIENLKSVGMIISGENALGINNGEIRSNGVYGMQGDYSGEIINNGKIINNGNFGMLIFDDGTRAINNNVIENKGNNGMGMMEGSGYIENNGTIQNTGDNGISVNGSGYAKNNGTIKNLGDYATSVTSTGIIENNGIIELTGDNKTGMTTTGGGISINNGTIKMNGQNTVGIYASNGTVINQGNIIINGSGHGIAAYNNSHVILGEGSTITINSSSQTYNGTETGGDGTYVYVDGTSDINNKGVITSDSRITVDGNGKFVVNSTAGGLRTKKLILNNNLYMGSEAVMNSSEDKYVLKNIDADEITGNGRILSDSIFFETETEKKNDGYQVVMKRIKFNNPIKSTLGEVLENNYSGSENDAQKNKIYNSLKAITDSQKLLTAEDEMTGSSAVNNQTYQLFTQDRLISQGIDQLMSRRTESVDNGIYANFLYNQTKADTKNGFEGYNGKSTGIILGGMKKITENTAVGGFLGYLNTDINYKDSSNTQKLETWSLTGALNTELTDKILWRNRVNYNFGSNDSERRITFDNSNREVNSSFDSWSAGGVSELEYTQKINDIISFRPSAGVRLDYLKESGYTENGADGLNLEVDSNDAFSGKIGAGVKVDINAYKGQNSALKLTPNMNYAYELGNPYDKRAVKLSAFEGKMDINERDTGKNSLNLGLDLEYNYKNKFSVYAGYNAGVLSDKDSAFTAGFKYQF</sequence>
<reference evidence="4 5" key="2">
    <citation type="journal article" date="2010" name="Stand. Genomic Sci.">
        <title>Complete genome sequence of Sebaldella termitidis type strain (NCTC 11300).</title>
        <authorList>
            <person name="Harmon-Smith M."/>
            <person name="Celia L."/>
            <person name="Chertkov O."/>
            <person name="Lapidus A."/>
            <person name="Copeland A."/>
            <person name="Glavina Del Rio T."/>
            <person name="Nolan M."/>
            <person name="Lucas S."/>
            <person name="Tice H."/>
            <person name="Cheng J.F."/>
            <person name="Han C."/>
            <person name="Detter J.C."/>
            <person name="Bruce D."/>
            <person name="Goodwin L."/>
            <person name="Pitluck S."/>
            <person name="Pati A."/>
            <person name="Liolios K."/>
            <person name="Ivanova N."/>
            <person name="Mavromatis K."/>
            <person name="Mikhailova N."/>
            <person name="Chen A."/>
            <person name="Palaniappan K."/>
            <person name="Land M."/>
            <person name="Hauser L."/>
            <person name="Chang Y.J."/>
            <person name="Jeffries C.D."/>
            <person name="Brettin T."/>
            <person name="Goker M."/>
            <person name="Beck B."/>
            <person name="Bristow J."/>
            <person name="Eisen J.A."/>
            <person name="Markowitz V."/>
            <person name="Hugenholtz P."/>
            <person name="Kyrpides N.C."/>
            <person name="Klenk H.P."/>
            <person name="Chen F."/>
        </authorList>
    </citation>
    <scope>NUCLEOTIDE SEQUENCE [LARGE SCALE GENOMIC DNA]</scope>
    <source>
        <strain evidence="5">ATCC 33386 / NCTC 11300</strain>
    </source>
</reference>
<evidence type="ECO:0000256" key="2">
    <source>
        <dbReference type="SAM" id="SignalP"/>
    </source>
</evidence>
<protein>
    <submittedName>
        <fullName evidence="4">Outer membrane autotransporter barrel domain protein</fullName>
    </submittedName>
</protein>
<dbReference type="HOGENOM" id="CLU_291320_0_0_0"/>
<reference evidence="5" key="1">
    <citation type="submission" date="2009-09" db="EMBL/GenBank/DDBJ databases">
        <title>The complete chromosome of Sebaldella termitidis ATCC 33386.</title>
        <authorList>
            <consortium name="US DOE Joint Genome Institute (JGI-PGF)"/>
            <person name="Lucas S."/>
            <person name="Copeland A."/>
            <person name="Lapidus A."/>
            <person name="Glavina del Rio T."/>
            <person name="Dalin E."/>
            <person name="Tice H."/>
            <person name="Bruce D."/>
            <person name="Goodwin L."/>
            <person name="Pitluck S."/>
            <person name="Kyrpides N."/>
            <person name="Mavromatis K."/>
            <person name="Ivanova N."/>
            <person name="Mikhailova N."/>
            <person name="Sims D."/>
            <person name="Meincke L."/>
            <person name="Brettin T."/>
            <person name="Detter J.C."/>
            <person name="Han C."/>
            <person name="Larimer F."/>
            <person name="Land M."/>
            <person name="Hauser L."/>
            <person name="Markowitz V."/>
            <person name="Cheng J.F."/>
            <person name="Hugenholtz P."/>
            <person name="Woyke T."/>
            <person name="Wu D."/>
            <person name="Eisen J.A."/>
        </authorList>
    </citation>
    <scope>NUCLEOTIDE SEQUENCE [LARGE SCALE GENOMIC DNA]</scope>
    <source>
        <strain evidence="5">ATCC 33386 / NCTC 11300</strain>
    </source>
</reference>
<feature type="signal peptide" evidence="2">
    <location>
        <begin position="1"/>
        <end position="24"/>
    </location>
</feature>
<dbReference type="AlphaFoldDB" id="D1AJ03"/>
<dbReference type="Gene3D" id="2.40.128.130">
    <property type="entry name" value="Autotransporter beta-domain"/>
    <property type="match status" value="1"/>
</dbReference>
<keyword evidence="2" id="KW-0732">Signal</keyword>
<feature type="domain" description="Autotransporter" evidence="3">
    <location>
        <begin position="768"/>
        <end position="1048"/>
    </location>
</feature>
<feature type="compositionally biased region" description="Low complexity" evidence="1">
    <location>
        <begin position="55"/>
        <end position="65"/>
    </location>
</feature>
<dbReference type="SUPFAM" id="SSF103515">
    <property type="entry name" value="Autotransporter"/>
    <property type="match status" value="1"/>
</dbReference>
<dbReference type="Proteomes" id="UP000000845">
    <property type="component" value="Chromosome"/>
</dbReference>
<feature type="region of interest" description="Disordered" evidence="1">
    <location>
        <begin position="46"/>
        <end position="81"/>
    </location>
</feature>
<feature type="compositionally biased region" description="Acidic residues" evidence="1">
    <location>
        <begin position="66"/>
        <end position="78"/>
    </location>
</feature>
<dbReference type="InterPro" id="IPR005546">
    <property type="entry name" value="Autotransporte_beta"/>
</dbReference>
<evidence type="ECO:0000313" key="4">
    <source>
        <dbReference type="EMBL" id="ACZ08691.1"/>
    </source>
</evidence>
<dbReference type="EMBL" id="CP001739">
    <property type="protein sequence ID" value="ACZ08691.1"/>
    <property type="molecule type" value="Genomic_DNA"/>
</dbReference>
<dbReference type="RefSeq" id="WP_012861285.1">
    <property type="nucleotide sequence ID" value="NC_013517.1"/>
</dbReference>
<dbReference type="SMART" id="SM00869">
    <property type="entry name" value="Autotransporter"/>
    <property type="match status" value="1"/>
</dbReference>
<dbReference type="eggNOG" id="COG4625">
    <property type="taxonomic scope" value="Bacteria"/>
</dbReference>
<organism evidence="4 5">
    <name type="scientific">Sebaldella termitidis (strain ATCC 33386 / NCTC 11300)</name>
    <dbReference type="NCBI Taxonomy" id="526218"/>
    <lineage>
        <taxon>Bacteria</taxon>
        <taxon>Fusobacteriati</taxon>
        <taxon>Fusobacteriota</taxon>
        <taxon>Fusobacteriia</taxon>
        <taxon>Fusobacteriales</taxon>
        <taxon>Leptotrichiaceae</taxon>
        <taxon>Sebaldella</taxon>
    </lineage>
</organism>
<dbReference type="PROSITE" id="PS51208">
    <property type="entry name" value="AUTOTRANSPORTER"/>
    <property type="match status" value="1"/>
</dbReference>